<organism evidence="1">
    <name type="scientific">Arion vulgaris</name>
    <dbReference type="NCBI Taxonomy" id="1028688"/>
    <lineage>
        <taxon>Eukaryota</taxon>
        <taxon>Metazoa</taxon>
        <taxon>Spiralia</taxon>
        <taxon>Lophotrochozoa</taxon>
        <taxon>Mollusca</taxon>
        <taxon>Gastropoda</taxon>
        <taxon>Heterobranchia</taxon>
        <taxon>Euthyneura</taxon>
        <taxon>Panpulmonata</taxon>
        <taxon>Eupulmonata</taxon>
        <taxon>Stylommatophora</taxon>
        <taxon>Helicina</taxon>
        <taxon>Arionoidea</taxon>
        <taxon>Arionidae</taxon>
        <taxon>Arion</taxon>
    </lineage>
</organism>
<dbReference type="EMBL" id="HACG01011819">
    <property type="protein sequence ID" value="CEK58684.1"/>
    <property type="molecule type" value="Transcribed_RNA"/>
</dbReference>
<sequence length="59" mass="6619">MPTTDPGIMHTAIRMMVRRMDGMTVKHIEILPVRRGPRAHKEKIMAQVNSRAASMCGTT</sequence>
<reference evidence="1" key="1">
    <citation type="submission" date="2014-12" db="EMBL/GenBank/DDBJ databases">
        <title>Insight into the proteome of Arion vulgaris.</title>
        <authorList>
            <person name="Aradska J."/>
            <person name="Bulat T."/>
            <person name="Smidak R."/>
            <person name="Sarate P."/>
            <person name="Gangsoo J."/>
            <person name="Sialana F."/>
            <person name="Bilban M."/>
            <person name="Lubec G."/>
        </authorList>
    </citation>
    <scope>NUCLEOTIDE SEQUENCE</scope>
    <source>
        <tissue evidence="1">Skin</tissue>
    </source>
</reference>
<evidence type="ECO:0000313" key="1">
    <source>
        <dbReference type="EMBL" id="CEK58684.1"/>
    </source>
</evidence>
<dbReference type="AlphaFoldDB" id="A0A0B6YQX6"/>
<gene>
    <name evidence="1" type="primary">ORF33882</name>
</gene>
<protein>
    <submittedName>
        <fullName evidence="1">Uncharacterized protein</fullName>
    </submittedName>
</protein>
<name>A0A0B6YQX6_9EUPU</name>
<proteinExistence type="predicted"/>
<accession>A0A0B6YQX6</accession>